<dbReference type="InterPro" id="IPR047187">
    <property type="entry name" value="SF1_C_Upf1"/>
</dbReference>
<keyword evidence="5" id="KW-0175">Coiled coil</keyword>
<name>A0A7M7JW59_VARDE</name>
<feature type="compositionally biased region" description="Basic and acidic residues" evidence="6">
    <location>
        <begin position="774"/>
        <end position="786"/>
    </location>
</feature>
<feature type="coiled-coil region" evidence="5">
    <location>
        <begin position="910"/>
        <end position="937"/>
    </location>
</feature>
<dbReference type="PANTHER" id="PTHR10887:SF341">
    <property type="entry name" value="NFX1-TYPE ZINC FINGER-CONTAINING PROTEIN 1"/>
    <property type="match status" value="1"/>
</dbReference>
<evidence type="ECO:0000259" key="7">
    <source>
        <dbReference type="SMART" id="SM00438"/>
    </source>
</evidence>
<feature type="compositionally biased region" description="Polar residues" evidence="6">
    <location>
        <begin position="21"/>
        <end position="34"/>
    </location>
</feature>
<dbReference type="CDD" id="cd06008">
    <property type="entry name" value="NF-X1-zinc-finger"/>
    <property type="match status" value="1"/>
</dbReference>
<dbReference type="Pfam" id="PF13087">
    <property type="entry name" value="AAA_12"/>
    <property type="match status" value="1"/>
</dbReference>
<evidence type="ECO:0000256" key="6">
    <source>
        <dbReference type="SAM" id="MobiDB-lite"/>
    </source>
</evidence>
<dbReference type="InterPro" id="IPR027417">
    <property type="entry name" value="P-loop_NTPase"/>
</dbReference>
<evidence type="ECO:0000256" key="1">
    <source>
        <dbReference type="ARBA" id="ARBA00022723"/>
    </source>
</evidence>
<dbReference type="GeneID" id="111249052"/>
<dbReference type="FunCoup" id="A0A7M7JW59">
    <property type="interactions" value="3"/>
</dbReference>
<dbReference type="OrthoDB" id="6429945at2759"/>
<dbReference type="Gene3D" id="3.40.50.300">
    <property type="entry name" value="P-loop containing nucleotide triphosphate hydrolases"/>
    <property type="match status" value="3"/>
</dbReference>
<dbReference type="Pfam" id="PF13086">
    <property type="entry name" value="AAA_11"/>
    <property type="match status" value="1"/>
</dbReference>
<dbReference type="Pfam" id="PF25396">
    <property type="entry name" value="ZNFX1"/>
    <property type="match status" value="1"/>
</dbReference>
<dbReference type="InterPro" id="IPR045055">
    <property type="entry name" value="DNA2/NAM7-like"/>
</dbReference>
<dbReference type="InParanoid" id="A0A7M7JW59"/>
<organism evidence="8 9">
    <name type="scientific">Varroa destructor</name>
    <name type="common">Honeybee mite</name>
    <dbReference type="NCBI Taxonomy" id="109461"/>
    <lineage>
        <taxon>Eukaryota</taxon>
        <taxon>Metazoa</taxon>
        <taxon>Ecdysozoa</taxon>
        <taxon>Arthropoda</taxon>
        <taxon>Chelicerata</taxon>
        <taxon>Arachnida</taxon>
        <taxon>Acari</taxon>
        <taxon>Parasitiformes</taxon>
        <taxon>Mesostigmata</taxon>
        <taxon>Gamasina</taxon>
        <taxon>Dermanyssoidea</taxon>
        <taxon>Varroidae</taxon>
        <taxon>Varroa</taxon>
    </lineage>
</organism>
<dbReference type="SUPFAM" id="SSF52540">
    <property type="entry name" value="P-loop containing nucleoside triphosphate hydrolases"/>
    <property type="match status" value="1"/>
</dbReference>
<reference evidence="8" key="1">
    <citation type="submission" date="2021-01" db="UniProtKB">
        <authorList>
            <consortium name="EnsemblMetazoa"/>
        </authorList>
    </citation>
    <scope>IDENTIFICATION</scope>
</reference>
<feature type="domain" description="NF-X1-type" evidence="7">
    <location>
        <begin position="1381"/>
        <end position="1398"/>
    </location>
</feature>
<feature type="domain" description="NF-X1-type" evidence="7">
    <location>
        <begin position="1329"/>
        <end position="1346"/>
    </location>
</feature>
<keyword evidence="4" id="KW-0862">Zinc</keyword>
<dbReference type="InterPro" id="IPR041677">
    <property type="entry name" value="DNA2/NAM7_AAA_11"/>
</dbReference>
<feature type="region of interest" description="Disordered" evidence="6">
    <location>
        <begin position="756"/>
        <end position="786"/>
    </location>
</feature>
<feature type="region of interest" description="Disordered" evidence="6">
    <location>
        <begin position="1"/>
        <end position="90"/>
    </location>
</feature>
<dbReference type="InterPro" id="IPR000967">
    <property type="entry name" value="Znf_NFX1"/>
</dbReference>
<evidence type="ECO:0000256" key="4">
    <source>
        <dbReference type="ARBA" id="ARBA00022833"/>
    </source>
</evidence>
<dbReference type="GO" id="GO:0004386">
    <property type="term" value="F:helicase activity"/>
    <property type="evidence" value="ECO:0007669"/>
    <property type="project" value="InterPro"/>
</dbReference>
<sequence>MLKSRSLKNSGAGNLEGEFSGANTFQPNHPNNTKAAVKARSTNRSNDNGDGGDNLGQGNRVANDGARRRRNGANYNDRRGTGTRRPYSNAIYPPISEHLLRKLTEECDPDQLVIALEANPTWKRLLASNFTVGELSAILSACAKCAEAHGTGLLRAFVENVLTNKEGGGQHFVTRAANLLGNTRFLTNFTTDSSLPERTEGQGCSSQAHVSESLLIENALKLVEIAVWLEPAALAIPSKILLSVIETNPHVVYYRNYNAAELMARIVKVKEELNATRYSTTDSEKNTRDRRPRILRGYRITGAAPNNFREMSILPTKADLDQETPFLRKNIIKGSYSDVEDYLDVQFRLLREDYVTPLRVGLQQFRGLELQNRRQKLNSIQDVRFYLDVRFSKEFSERTFGSAKRVVLQLSKHEFSQIDWERSKRLINGSLIGASHDNFETIVFLTVIGRDPDNLKKGVLQLELCQCEDAVYFKTGVDYSLIESSGAYFETYRHNLAVLQIIESENFPFAKNLVMVEKEIRPPQYMGSGKILDVSPILKSTTRSSPSSPMYRIEQDRNEDTKFHIRGSHGWPPVEDTCLNRAQMQALITAFDKEVCIVQGPPGTGKTFLGLKIVEMLLLNSITSKPLLIVCYSNHALDQFLEAILKITKNIVRIGGRCRNESVEIYNLWKLRCRHERSTEPPFSVNNVNEESIRQLIRSNHVCCDGLKERIQDTQSLLDQLLGRKTFDVFYEKLKLPFHQFIKLDTVIEEFQDKQAQNEHAEEFDKEEDGYLSDEDRGTLEDNKQKEDANSAIFNTVHEQAVFARLGSWQQRFDNIHHLLLAELKVEQISKLSSKGEHVPEELKLNLDERWLIYRKYHWEYALIQVSEYLARCARAQTANYIYVSRETLAEFESAARKPMEEEDKIMLVIQCLKAGLSELRRELSQKIRELNELELALDLELTQYKAVIGITTTGAAKYNRLVQRLACEIIIIEEAAEILEAHLITALNPQTKQLILIGDHQQLQPSTTVFALAKDFGMQVSLFERLLTNGLPYVRLQEQHRMRDEFLQLLVPTIYEDYFSHISVYQYEHVRGVTQDLCFVTHTEAEDAEHDSRSKSNVFEARFAARLALHLRMHDYKPEDIVILTTYSRQVFTIRNEFRAINNEMNYTSMKNETVGPKKTTRRVAVDHQKPVSPFEGIRVTTVDNFQGEESEVIIASFVRSNEDAKIGFLSRENRVCVALSRAKKGLYCVGNLAMLAKASGTWHAISAKLLNRGCVKKGIELICERHSRKLLASTPEEFAAFSYGGCDQPCDARLKCGHVCTMSCHKHDANHVEYKCLKACRRPRSECNHPCVLQCFEECGDCTVKVVKRLPCDHEAVVPCFMPVYKVMCHLPCERSLGCEHPCKSQCYKSCPKCMEFVTEDSPCGHKVTIVCRDRKDPFSLERACTEKVSLKLRCGHNITVHCNDRNNVESLRAKCNQLKDVQCTFKHDLKVACQVDGLDIDRQCTAISSVKLFCGHEMKTVCNKMQDAKADRINLTANCKELVPYPSSCGHIVRIACCKLRYMLSSTESSIRGICNFQIEETLDCGHTHKRKCNQPQVCTTMVKVDKTPCSHEVLIPCWAQKDQEALKHACQQRCQQTLLCGHKCKGDCESCLQGSFHKECPNKCGKVLFCGHQCPSICHDQCLPCQVVEPHRCHHTQRATPCMSNDNPFDSCDKKPFHPCDHIRPCAEDICLNCICRCNEPCKRFIKYGSKTRQRNYRKTRNCQHNCAGLCGESCFTLCRVCDKDKLHHIPVADGVQQGNARYIQLACNHIFEVQWLDKYMEEQMLAIRHRQELKFPKCPKASCPAQIRYVRRYNFMLLPIRRNMATVMTRVFGDSAVARTSLQTLFKNTIESSNFEDYEKCRLLTRVNELLNLRLSQNTVDCFATLVKILEEQRANLPDIMVWRLTNTKYYQRQLFSDVVRFLRSQNMPPITLPPVPEQTEHWGACGQHAYFSRQEHKYCHQCPPRIEEKPEPNSEDSPN</sequence>
<feature type="domain" description="NF-X1-type" evidence="7">
    <location>
        <begin position="1298"/>
        <end position="1320"/>
    </location>
</feature>
<dbReference type="KEGG" id="vde:111249052"/>
<dbReference type="OMA" id="NAGNPKR"/>
<evidence type="ECO:0000256" key="5">
    <source>
        <dbReference type="SAM" id="Coils"/>
    </source>
</evidence>
<protein>
    <recommendedName>
        <fullName evidence="7">NF-X1-type domain-containing protein</fullName>
    </recommendedName>
</protein>
<keyword evidence="1" id="KW-0479">Metal-binding</keyword>
<dbReference type="SMART" id="SM00438">
    <property type="entry name" value="ZnF_NFX"/>
    <property type="match status" value="5"/>
</dbReference>
<feature type="compositionally biased region" description="Acidic residues" evidence="6">
    <location>
        <begin position="764"/>
        <end position="773"/>
    </location>
</feature>
<evidence type="ECO:0000256" key="2">
    <source>
        <dbReference type="ARBA" id="ARBA00022737"/>
    </source>
</evidence>
<dbReference type="RefSeq" id="XP_022658083.1">
    <property type="nucleotide sequence ID" value="XM_022802348.1"/>
</dbReference>
<dbReference type="InterPro" id="IPR057373">
    <property type="entry name" value="ZNFX1"/>
</dbReference>
<dbReference type="EnsemblMetazoa" id="XM_022802348">
    <property type="protein sequence ID" value="XP_022658083"/>
    <property type="gene ID" value="LOC111249052"/>
</dbReference>
<feature type="domain" description="NF-X1-type" evidence="7">
    <location>
        <begin position="1654"/>
        <end position="1671"/>
    </location>
</feature>
<keyword evidence="2" id="KW-0677">Repeat</keyword>
<dbReference type="EnsemblMetazoa" id="XM_022802347">
    <property type="protein sequence ID" value="XP_022658082"/>
    <property type="gene ID" value="LOC111249052"/>
</dbReference>
<dbReference type="RefSeq" id="XP_022658085.1">
    <property type="nucleotide sequence ID" value="XM_022802350.1"/>
</dbReference>
<evidence type="ECO:0000313" key="8">
    <source>
        <dbReference type="EnsemblMetazoa" id="XP_022658082"/>
    </source>
</evidence>
<dbReference type="InterPro" id="IPR041679">
    <property type="entry name" value="DNA2/NAM7-like_C"/>
</dbReference>
<proteinExistence type="predicted"/>
<dbReference type="GO" id="GO:0031380">
    <property type="term" value="C:nuclear RNA-directed RNA polymerase complex"/>
    <property type="evidence" value="ECO:0007669"/>
    <property type="project" value="TreeGrafter"/>
</dbReference>
<dbReference type="Proteomes" id="UP000594260">
    <property type="component" value="Unplaced"/>
</dbReference>
<dbReference type="GO" id="GO:0008270">
    <property type="term" value="F:zinc ion binding"/>
    <property type="evidence" value="ECO:0007669"/>
    <property type="project" value="UniProtKB-KW"/>
</dbReference>
<keyword evidence="9" id="KW-1185">Reference proteome</keyword>
<feature type="domain" description="NF-X1-type" evidence="7">
    <location>
        <begin position="1624"/>
        <end position="1637"/>
    </location>
</feature>
<evidence type="ECO:0000256" key="3">
    <source>
        <dbReference type="ARBA" id="ARBA00022771"/>
    </source>
</evidence>
<dbReference type="RefSeq" id="XP_022658082.1">
    <property type="nucleotide sequence ID" value="XM_022802347.1"/>
</dbReference>
<keyword evidence="3" id="KW-0863">Zinc-finger</keyword>
<dbReference type="EnsemblMetazoa" id="XM_022802350">
    <property type="protein sequence ID" value="XP_022658085"/>
    <property type="gene ID" value="LOC111249052"/>
</dbReference>
<evidence type="ECO:0000313" key="9">
    <source>
        <dbReference type="Proteomes" id="UP000594260"/>
    </source>
</evidence>
<dbReference type="GO" id="GO:0031048">
    <property type="term" value="P:regulatory ncRNA-mediated heterochromatin formation"/>
    <property type="evidence" value="ECO:0007669"/>
    <property type="project" value="TreeGrafter"/>
</dbReference>
<dbReference type="CDD" id="cd18808">
    <property type="entry name" value="SF1_C_Upf1"/>
    <property type="match status" value="1"/>
</dbReference>
<accession>A0A7M7JW59</accession>
<dbReference type="PANTHER" id="PTHR10887">
    <property type="entry name" value="DNA2/NAM7 HELICASE FAMILY"/>
    <property type="match status" value="1"/>
</dbReference>